<dbReference type="AlphaFoldDB" id="A0A915L700"/>
<accession>A0A915L700</accession>
<dbReference type="InterPro" id="IPR051489">
    <property type="entry name" value="ADAM_Metalloproteinase"/>
</dbReference>
<dbReference type="Proteomes" id="UP000887565">
    <property type="component" value="Unplaced"/>
</dbReference>
<dbReference type="WBParaSite" id="nRc.2.0.1.t46804-RA">
    <property type="protein sequence ID" value="nRc.2.0.1.t46804-RA"/>
    <property type="gene ID" value="nRc.2.0.1.g46804"/>
</dbReference>
<sequence>MNTFSVSGYDENNKRFSPCSLRSVKAVLQSKSDMCFEEEQIAFCGNKRVEIGEDCDEDIFGDEIEGTFPAKNHTTCCTNRCKFQPGAVCSPKNSPCCTKTCEFAVTSRICRQHNTESCRKEAYCTGECRNGVCLTFCEKSGIDMRPCICEN</sequence>
<dbReference type="PROSITE" id="PS50214">
    <property type="entry name" value="DISINTEGRIN_2"/>
    <property type="match status" value="1"/>
</dbReference>
<dbReference type="GO" id="GO:0006509">
    <property type="term" value="P:membrane protein ectodomain proteolysis"/>
    <property type="evidence" value="ECO:0007669"/>
    <property type="project" value="TreeGrafter"/>
</dbReference>
<dbReference type="GO" id="GO:0005886">
    <property type="term" value="C:plasma membrane"/>
    <property type="evidence" value="ECO:0007669"/>
    <property type="project" value="TreeGrafter"/>
</dbReference>
<dbReference type="SMART" id="SM00050">
    <property type="entry name" value="DISIN"/>
    <property type="match status" value="1"/>
</dbReference>
<feature type="domain" description="Disintegrin" evidence="3">
    <location>
        <begin position="41"/>
        <end position="126"/>
    </location>
</feature>
<dbReference type="InterPro" id="IPR036436">
    <property type="entry name" value="Disintegrin_dom_sf"/>
</dbReference>
<dbReference type="PANTHER" id="PTHR45702:SF6">
    <property type="entry name" value="DISINTEGRIN AND METALLOPROTEINASE DOMAIN-CONTAINING PROTEIN 17"/>
    <property type="match status" value="1"/>
</dbReference>
<dbReference type="FunFam" id="4.10.70.10:FF:000003">
    <property type="entry name" value="Disintegrin and metalloproteinase domain-containing protein 17"/>
    <property type="match status" value="1"/>
</dbReference>
<dbReference type="Gene3D" id="3.40.390.10">
    <property type="entry name" value="Collagenase (Catalytic Domain)"/>
    <property type="match status" value="1"/>
</dbReference>
<dbReference type="GO" id="GO:0007219">
    <property type="term" value="P:Notch signaling pathway"/>
    <property type="evidence" value="ECO:0007669"/>
    <property type="project" value="TreeGrafter"/>
</dbReference>
<dbReference type="InterPro" id="IPR024079">
    <property type="entry name" value="MetalloPept_cat_dom_sf"/>
</dbReference>
<evidence type="ECO:0000313" key="4">
    <source>
        <dbReference type="Proteomes" id="UP000887565"/>
    </source>
</evidence>
<dbReference type="GO" id="GO:0004222">
    <property type="term" value="F:metalloendopeptidase activity"/>
    <property type="evidence" value="ECO:0007669"/>
    <property type="project" value="TreeGrafter"/>
</dbReference>
<evidence type="ECO:0000259" key="3">
    <source>
        <dbReference type="PROSITE" id="PS50214"/>
    </source>
</evidence>
<dbReference type="Gene3D" id="4.10.70.10">
    <property type="entry name" value="Disintegrin domain"/>
    <property type="match status" value="1"/>
</dbReference>
<dbReference type="OMA" id="RPCICEN"/>
<evidence type="ECO:0000256" key="2">
    <source>
        <dbReference type="PROSITE-ProRule" id="PRU00068"/>
    </source>
</evidence>
<organism evidence="4 5">
    <name type="scientific">Romanomermis culicivorax</name>
    <name type="common">Nematode worm</name>
    <dbReference type="NCBI Taxonomy" id="13658"/>
    <lineage>
        <taxon>Eukaryota</taxon>
        <taxon>Metazoa</taxon>
        <taxon>Ecdysozoa</taxon>
        <taxon>Nematoda</taxon>
        <taxon>Enoplea</taxon>
        <taxon>Dorylaimia</taxon>
        <taxon>Mermithida</taxon>
        <taxon>Mermithoidea</taxon>
        <taxon>Mermithidae</taxon>
        <taxon>Romanomermis</taxon>
    </lineage>
</organism>
<reference evidence="5" key="1">
    <citation type="submission" date="2022-11" db="UniProtKB">
        <authorList>
            <consortium name="WormBaseParasite"/>
        </authorList>
    </citation>
    <scope>IDENTIFICATION</scope>
</reference>
<keyword evidence="4" id="KW-1185">Reference proteome</keyword>
<proteinExistence type="predicted"/>
<keyword evidence="1" id="KW-1015">Disulfide bond</keyword>
<name>A0A915L700_ROMCU</name>
<protein>
    <submittedName>
        <fullName evidence="5">Disintegrin domain-containing protein</fullName>
    </submittedName>
</protein>
<evidence type="ECO:0000313" key="5">
    <source>
        <dbReference type="WBParaSite" id="nRc.2.0.1.t46804-RA"/>
    </source>
</evidence>
<dbReference type="InterPro" id="IPR001762">
    <property type="entry name" value="Disintegrin_dom"/>
</dbReference>
<dbReference type="PANTHER" id="PTHR45702">
    <property type="entry name" value="ADAM10/ADAM17 METALLOPEPTIDASE FAMILY MEMBER"/>
    <property type="match status" value="1"/>
</dbReference>
<evidence type="ECO:0000256" key="1">
    <source>
        <dbReference type="ARBA" id="ARBA00023157"/>
    </source>
</evidence>
<comment type="caution">
    <text evidence="2">Lacks conserved residue(s) required for the propagation of feature annotation.</text>
</comment>
<dbReference type="SUPFAM" id="SSF57552">
    <property type="entry name" value="Blood coagulation inhibitor (disintegrin)"/>
    <property type="match status" value="1"/>
</dbReference>